<evidence type="ECO:0000313" key="1">
    <source>
        <dbReference type="EMBL" id="NHK99508.1"/>
    </source>
</evidence>
<sequence length="127" mass="13096">MNDEQKRKCHAIIHAHAAAAAAGNAVPVPGLGVATDTVAMTSMAMSLCGVFGGEMTQEAAKVLAISAIKNTMLKQPIRMLAKELSKLVPGLGSIVAPGISIVMLEAAGWTLAQELEGRFRRASVSAA</sequence>
<keyword evidence="2" id="KW-1185">Reference proteome</keyword>
<reference evidence="1 2" key="1">
    <citation type="submission" date="2020-03" db="EMBL/GenBank/DDBJ databases">
        <title>Rubrivivax benzoatilyticus JA2 (sequenced after 10 years sub-culturing).</title>
        <authorList>
            <person name="Gupta D."/>
            <person name="Chintalapati S."/>
            <person name="Chintalapati V.R."/>
        </authorList>
    </citation>
    <scope>NUCLEOTIDE SEQUENCE [LARGE SCALE GENOMIC DNA]</scope>
    <source>
        <strain evidence="1 2">JA2-Mal</strain>
    </source>
</reference>
<name>A0ABX0I114_9BURK</name>
<accession>A0ABX0I114</accession>
<gene>
    <name evidence="1" type="ORF">G7087_14065</name>
</gene>
<dbReference type="EMBL" id="JAAOCD010000006">
    <property type="protein sequence ID" value="NHK99508.1"/>
    <property type="molecule type" value="Genomic_DNA"/>
</dbReference>
<dbReference type="Proteomes" id="UP000802098">
    <property type="component" value="Unassembled WGS sequence"/>
</dbReference>
<evidence type="ECO:0008006" key="3">
    <source>
        <dbReference type="Google" id="ProtNLM"/>
    </source>
</evidence>
<protein>
    <recommendedName>
        <fullName evidence="3">DUF697 domain-containing protein</fullName>
    </recommendedName>
</protein>
<evidence type="ECO:0000313" key="2">
    <source>
        <dbReference type="Proteomes" id="UP000802098"/>
    </source>
</evidence>
<comment type="caution">
    <text evidence="1">The sequence shown here is derived from an EMBL/GenBank/DDBJ whole genome shotgun (WGS) entry which is preliminary data.</text>
</comment>
<dbReference type="RefSeq" id="WP_009855605.1">
    <property type="nucleotide sequence ID" value="NZ_JAAOCD010000006.1"/>
</dbReference>
<proteinExistence type="predicted"/>
<organism evidence="1 2">
    <name type="scientific">Rubrivivax benzoatilyticus</name>
    <dbReference type="NCBI Taxonomy" id="316997"/>
    <lineage>
        <taxon>Bacteria</taxon>
        <taxon>Pseudomonadati</taxon>
        <taxon>Pseudomonadota</taxon>
        <taxon>Betaproteobacteria</taxon>
        <taxon>Burkholderiales</taxon>
        <taxon>Sphaerotilaceae</taxon>
        <taxon>Rubrivivax</taxon>
    </lineage>
</organism>